<evidence type="ECO:0000259" key="1">
    <source>
        <dbReference type="Pfam" id="PF01850"/>
    </source>
</evidence>
<dbReference type="InterPro" id="IPR002716">
    <property type="entry name" value="PIN_dom"/>
</dbReference>
<organism evidence="2 3">
    <name type="scientific">Sulfuriroseicoccus oceanibius</name>
    <dbReference type="NCBI Taxonomy" id="2707525"/>
    <lineage>
        <taxon>Bacteria</taxon>
        <taxon>Pseudomonadati</taxon>
        <taxon>Verrucomicrobiota</taxon>
        <taxon>Verrucomicrobiia</taxon>
        <taxon>Verrucomicrobiales</taxon>
        <taxon>Verrucomicrobiaceae</taxon>
        <taxon>Sulfuriroseicoccus</taxon>
    </lineage>
</organism>
<dbReference type="RefSeq" id="WP_164365560.1">
    <property type="nucleotide sequence ID" value="NZ_CP066776.1"/>
</dbReference>
<sequence length="129" mass="14488">MNRVLADTNIWCDFFSGGDSTLAHLLEYDLLLTHTLVIGELAVGNLPKRRQTLADLQQLPQMRSASFHETLTFINHHQLYGRGLQWNDLLILASVIAAPGVLLWTRDRRLGAAAAEFNVAFDTPQHHSK</sequence>
<proteinExistence type="predicted"/>
<keyword evidence="3" id="KW-1185">Reference proteome</keyword>
<reference evidence="2 3" key="1">
    <citation type="submission" date="2020-12" db="EMBL/GenBank/DDBJ databases">
        <title>Sulforoseuscoccus oceanibium gen. nov., sp. nov., a representative of the phylum Verrucomicrobia with special cytoplasmic membrane, and proposal of Sulforoseuscoccusaceae fam. nov.</title>
        <authorList>
            <person name="Xi F."/>
        </authorList>
    </citation>
    <scope>NUCLEOTIDE SEQUENCE [LARGE SCALE GENOMIC DNA]</scope>
    <source>
        <strain evidence="2 3">T37</strain>
    </source>
</reference>
<dbReference type="EMBL" id="CP066776">
    <property type="protein sequence ID" value="QQL45883.1"/>
    <property type="molecule type" value="Genomic_DNA"/>
</dbReference>
<dbReference type="KEGG" id="soa:G3M56_004690"/>
<accession>A0A6B3LB53</accession>
<dbReference type="Gene3D" id="3.40.50.1010">
    <property type="entry name" value="5'-nuclease"/>
    <property type="match status" value="1"/>
</dbReference>
<evidence type="ECO:0000313" key="3">
    <source>
        <dbReference type="Proteomes" id="UP000475117"/>
    </source>
</evidence>
<dbReference type="SUPFAM" id="SSF88723">
    <property type="entry name" value="PIN domain-like"/>
    <property type="match status" value="1"/>
</dbReference>
<protein>
    <submittedName>
        <fullName evidence="2">Type II toxin-antitoxin system VapC family toxin</fullName>
    </submittedName>
</protein>
<dbReference type="Proteomes" id="UP000475117">
    <property type="component" value="Chromosome"/>
</dbReference>
<dbReference type="Pfam" id="PF01850">
    <property type="entry name" value="PIN"/>
    <property type="match status" value="1"/>
</dbReference>
<evidence type="ECO:0000313" key="2">
    <source>
        <dbReference type="EMBL" id="QQL45883.1"/>
    </source>
</evidence>
<dbReference type="CDD" id="cd09854">
    <property type="entry name" value="PIN_VapC-like"/>
    <property type="match status" value="1"/>
</dbReference>
<dbReference type="AlphaFoldDB" id="A0A6B3LB53"/>
<dbReference type="InterPro" id="IPR029060">
    <property type="entry name" value="PIN-like_dom_sf"/>
</dbReference>
<feature type="domain" description="PIN" evidence="1">
    <location>
        <begin position="5"/>
        <end position="114"/>
    </location>
</feature>
<gene>
    <name evidence="2" type="ORF">G3M56_004690</name>
</gene>
<name>A0A6B3LB53_9BACT</name>